<gene>
    <name evidence="1" type="ORF">MBELCI_2789</name>
</gene>
<keyword evidence="2" id="KW-1185">Reference proteome</keyword>
<dbReference type="eggNOG" id="COG1070">
    <property type="taxonomic scope" value="Bacteria"/>
</dbReference>
<name>U2Z6Q6_9RHOB</name>
<comment type="caution">
    <text evidence="1">The sequence shown here is derived from an EMBL/GenBank/DDBJ whole genome shotgun (WGS) entry which is preliminary data.</text>
</comment>
<dbReference type="STRING" id="1337093.MBELCI_2789"/>
<protein>
    <recommendedName>
        <fullName evidence="3">Carbohydrate kinase FGGY N-terminal domain-containing protein</fullName>
    </recommendedName>
</protein>
<evidence type="ECO:0000313" key="1">
    <source>
        <dbReference type="EMBL" id="GAD56737.1"/>
    </source>
</evidence>
<dbReference type="EMBL" id="BATB01000045">
    <property type="protein sequence ID" value="GAD56737.1"/>
    <property type="molecule type" value="Genomic_DNA"/>
</dbReference>
<dbReference type="InterPro" id="IPR043129">
    <property type="entry name" value="ATPase_NBD"/>
</dbReference>
<dbReference type="Proteomes" id="UP000016566">
    <property type="component" value="Unassembled WGS sequence"/>
</dbReference>
<organism evidence="1 2">
    <name type="scientific">Limimaricola cinnabarinus LL-001</name>
    <dbReference type="NCBI Taxonomy" id="1337093"/>
    <lineage>
        <taxon>Bacteria</taxon>
        <taxon>Pseudomonadati</taxon>
        <taxon>Pseudomonadota</taxon>
        <taxon>Alphaproteobacteria</taxon>
        <taxon>Rhodobacterales</taxon>
        <taxon>Paracoccaceae</taxon>
        <taxon>Limimaricola</taxon>
    </lineage>
</organism>
<accession>U2Z6Q6</accession>
<dbReference type="Gene3D" id="3.30.420.40">
    <property type="match status" value="1"/>
</dbReference>
<dbReference type="AlphaFoldDB" id="U2Z6Q6"/>
<proteinExistence type="predicted"/>
<evidence type="ECO:0000313" key="2">
    <source>
        <dbReference type="Proteomes" id="UP000016566"/>
    </source>
</evidence>
<sequence length="62" mass="6582">MSRTTDDLIIGIDAGTSVIKAVGFDLAGRQLASAAVPNRYETGSGGIATHRWQGLGRIARRR</sequence>
<reference evidence="1" key="1">
    <citation type="journal article" date="2013" name="Genome Announc.">
        <title>Draft Genome Sequence of Loktanella cinnabarina LL-001T, Isolated from Deep-Sea Floor Sediment.</title>
        <authorList>
            <person name="Nishi S."/>
            <person name="Tsubouchi T."/>
            <person name="Takaki Y."/>
            <person name="Koyanagi R."/>
            <person name="Satoh N."/>
            <person name="Maruyama T."/>
            <person name="Hatada Y."/>
        </authorList>
    </citation>
    <scope>NUCLEOTIDE SEQUENCE [LARGE SCALE GENOMIC DNA]</scope>
    <source>
        <strain evidence="1">LL-001</strain>
    </source>
</reference>
<dbReference type="SUPFAM" id="SSF53067">
    <property type="entry name" value="Actin-like ATPase domain"/>
    <property type="match status" value="1"/>
</dbReference>
<evidence type="ECO:0008006" key="3">
    <source>
        <dbReference type="Google" id="ProtNLM"/>
    </source>
</evidence>
<dbReference type="RefSeq" id="WP_021694838.1">
    <property type="nucleotide sequence ID" value="NZ_BATB01000045.1"/>
</dbReference>